<organism evidence="5 6">
    <name type="scientific">Nocardiopsis terrae</name>
    <dbReference type="NCBI Taxonomy" id="372655"/>
    <lineage>
        <taxon>Bacteria</taxon>
        <taxon>Bacillati</taxon>
        <taxon>Actinomycetota</taxon>
        <taxon>Actinomycetes</taxon>
        <taxon>Streptosporangiales</taxon>
        <taxon>Nocardiopsidaceae</taxon>
        <taxon>Nocardiopsis</taxon>
    </lineage>
</organism>
<sequence length="332" mass="35917">MGNLNSELFAAIDSVADGAEEHELAASVRELMRQYRNRVDPRDQVLASDTDVVAYAAYRLPATFSAARSAFESAAASMPGFAPGTHLDVGGGMGAAVWAASSAWPSLRSTTVLEQSAPAIRLGRRIALRSTAPAVSGSEWERFRLTGAVPDGPRVDLATMSYVLNELPPQVQEDVVRSLARRAGTVVLVEPGTPEGYERIIAARAVLTSEGKSVAAPCPHGHACPITPGEDWCHFSERLNRSGIQRRLKFGTLGFEDEKYSFVAATSEPVERPDGRVLRHPHKRKGLVSLNLCTDAPGIEERLVSKRQGRTYRAARKAEWGDGWPPPEEAGH</sequence>
<keyword evidence="5" id="KW-0808">Transferase</keyword>
<keyword evidence="1" id="KW-0479">Metal-binding</keyword>
<dbReference type="GO" id="GO:0005840">
    <property type="term" value="C:ribosome"/>
    <property type="evidence" value="ECO:0007669"/>
    <property type="project" value="UniProtKB-KW"/>
</dbReference>
<dbReference type="EMBL" id="JADBDY010000001">
    <property type="protein sequence ID" value="MBE1460353.1"/>
    <property type="molecule type" value="Genomic_DNA"/>
</dbReference>
<comment type="caution">
    <text evidence="5">The sequence shown here is derived from an EMBL/GenBank/DDBJ whole genome shotgun (WGS) entry which is preliminary data.</text>
</comment>
<keyword evidence="3" id="KW-0408">Iron</keyword>
<proteinExistence type="predicted"/>
<keyword evidence="5" id="KW-0689">Ribosomal protein</keyword>
<evidence type="ECO:0000256" key="4">
    <source>
        <dbReference type="ARBA" id="ARBA00023014"/>
    </source>
</evidence>
<dbReference type="RefSeq" id="WP_191267094.1">
    <property type="nucleotide sequence ID" value="NZ_BMXJ01000001.1"/>
</dbReference>
<dbReference type="Proteomes" id="UP000598217">
    <property type="component" value="Unassembled WGS sequence"/>
</dbReference>
<protein>
    <submittedName>
        <fullName evidence="5">Ribosomal protein RSM22 (Predicted rRNA methylase)</fullName>
    </submittedName>
</protein>
<keyword evidence="4" id="KW-0411">Iron-sulfur</keyword>
<dbReference type="PANTHER" id="PTHR13184">
    <property type="entry name" value="37S RIBOSOMAL PROTEIN S22"/>
    <property type="match status" value="1"/>
</dbReference>
<evidence type="ECO:0000256" key="1">
    <source>
        <dbReference type="ARBA" id="ARBA00022723"/>
    </source>
</evidence>
<gene>
    <name evidence="5" type="ORF">H4W79_004567</name>
</gene>
<dbReference type="InterPro" id="IPR029063">
    <property type="entry name" value="SAM-dependent_MTases_sf"/>
</dbReference>
<keyword evidence="6" id="KW-1185">Reference proteome</keyword>
<evidence type="ECO:0000313" key="6">
    <source>
        <dbReference type="Proteomes" id="UP000598217"/>
    </source>
</evidence>
<reference evidence="5 6" key="1">
    <citation type="submission" date="2020-10" db="EMBL/GenBank/DDBJ databases">
        <title>Sequencing the genomes of 1000 actinobacteria strains.</title>
        <authorList>
            <person name="Klenk H.-P."/>
        </authorList>
    </citation>
    <scope>NUCLEOTIDE SEQUENCE [LARGE SCALE GENOMIC DNA]</scope>
    <source>
        <strain evidence="5 6">DSM 45157</strain>
    </source>
</reference>
<keyword evidence="2" id="KW-0809">Transit peptide</keyword>
<dbReference type="GO" id="GO:0008168">
    <property type="term" value="F:methyltransferase activity"/>
    <property type="evidence" value="ECO:0007669"/>
    <property type="project" value="UniProtKB-KW"/>
</dbReference>
<evidence type="ECO:0000313" key="5">
    <source>
        <dbReference type="EMBL" id="MBE1460353.1"/>
    </source>
</evidence>
<dbReference type="GO" id="GO:0032259">
    <property type="term" value="P:methylation"/>
    <property type="evidence" value="ECO:0007669"/>
    <property type="project" value="UniProtKB-KW"/>
</dbReference>
<dbReference type="InterPro" id="IPR052571">
    <property type="entry name" value="Mt_RNA_Methyltransferase"/>
</dbReference>
<evidence type="ECO:0000256" key="2">
    <source>
        <dbReference type="ARBA" id="ARBA00022946"/>
    </source>
</evidence>
<dbReference type="SUPFAM" id="SSF53335">
    <property type="entry name" value="S-adenosyl-L-methionine-dependent methyltransferases"/>
    <property type="match status" value="1"/>
</dbReference>
<keyword evidence="5" id="KW-0489">Methyltransferase</keyword>
<dbReference type="InterPro" id="IPR015324">
    <property type="entry name" value="Ribosomal_Rsm22-like"/>
</dbReference>
<evidence type="ECO:0000256" key="3">
    <source>
        <dbReference type="ARBA" id="ARBA00023004"/>
    </source>
</evidence>
<dbReference type="Pfam" id="PF09243">
    <property type="entry name" value="Rsm22"/>
    <property type="match status" value="1"/>
</dbReference>
<name>A0ABR9HMV4_9ACTN</name>
<accession>A0ABR9HMV4</accession>
<dbReference type="Gene3D" id="3.40.50.150">
    <property type="entry name" value="Vaccinia Virus protein VP39"/>
    <property type="match status" value="1"/>
</dbReference>
<keyword evidence="5" id="KW-0687">Ribonucleoprotein</keyword>
<dbReference type="PANTHER" id="PTHR13184:SF5">
    <property type="entry name" value="METHYLTRANSFERASE-LIKE PROTEIN 17, MITOCHONDRIAL"/>
    <property type="match status" value="1"/>
</dbReference>